<dbReference type="Gene3D" id="3.40.50.1820">
    <property type="entry name" value="alpha/beta hydrolase"/>
    <property type="match status" value="1"/>
</dbReference>
<comment type="caution">
    <text evidence="3">The sequence shown here is derived from an EMBL/GenBank/DDBJ whole genome shotgun (WGS) entry which is preliminary data.</text>
</comment>
<sequence>MDLYYEIHGSGKPVIFIHSGGTDSRLWSFLAPLVAKEYQTITYDGRGAGKSPSPKEPANYVEDLRELMDDLHLDTAVLIGHSGGGQIATDFSLQYPNRVSGLVLIGPSLTGYKPSPEFERWMSEVNAAAPDADKIMELAFSAPLYRIVMSSPQRRLMIDMFRHHLAKTAEWGSFESVWPQPPAIGRLEDLHIRTLFMIGDNEIPDNERVAELFRSLPNVRYVQIPGADHMMPLTHPEMMYSYITEFLEERR</sequence>
<evidence type="ECO:0000256" key="1">
    <source>
        <dbReference type="ARBA" id="ARBA00022801"/>
    </source>
</evidence>
<organism evidence="3 4">
    <name type="scientific">Paenibacillus rhizosphaerae</name>
    <dbReference type="NCBI Taxonomy" id="297318"/>
    <lineage>
        <taxon>Bacteria</taxon>
        <taxon>Bacillati</taxon>
        <taxon>Bacillota</taxon>
        <taxon>Bacilli</taxon>
        <taxon>Bacillales</taxon>
        <taxon>Paenibacillaceae</taxon>
        <taxon>Paenibacillus</taxon>
    </lineage>
</organism>
<dbReference type="GO" id="GO:0016020">
    <property type="term" value="C:membrane"/>
    <property type="evidence" value="ECO:0007669"/>
    <property type="project" value="TreeGrafter"/>
</dbReference>
<reference evidence="3 4" key="1">
    <citation type="submission" date="2016-11" db="EMBL/GenBank/DDBJ databases">
        <title>Paenibacillus species isolates.</title>
        <authorList>
            <person name="Beno S.M."/>
        </authorList>
    </citation>
    <scope>NUCLEOTIDE SEQUENCE [LARGE SCALE GENOMIC DNA]</scope>
    <source>
        <strain evidence="3 4">FSL R5-0378</strain>
    </source>
</reference>
<accession>A0A1R1F120</accession>
<dbReference type="PRINTS" id="PR00111">
    <property type="entry name" value="ABHYDROLASE"/>
</dbReference>
<evidence type="ECO:0000313" key="4">
    <source>
        <dbReference type="Proteomes" id="UP000187172"/>
    </source>
</evidence>
<proteinExistence type="predicted"/>
<protein>
    <submittedName>
        <fullName evidence="3">Alpha/beta hydrolase</fullName>
    </submittedName>
</protein>
<dbReference type="Proteomes" id="UP000187172">
    <property type="component" value="Unassembled WGS sequence"/>
</dbReference>
<keyword evidence="1 3" id="KW-0378">Hydrolase</keyword>
<dbReference type="PANTHER" id="PTHR43798:SF31">
    <property type="entry name" value="AB HYDROLASE SUPERFAMILY PROTEIN YCLE"/>
    <property type="match status" value="1"/>
</dbReference>
<name>A0A1R1F120_9BACL</name>
<dbReference type="Pfam" id="PF00561">
    <property type="entry name" value="Abhydrolase_1"/>
    <property type="match status" value="1"/>
</dbReference>
<dbReference type="PANTHER" id="PTHR43798">
    <property type="entry name" value="MONOACYLGLYCEROL LIPASE"/>
    <property type="match status" value="1"/>
</dbReference>
<dbReference type="RefSeq" id="WP_076166253.1">
    <property type="nucleotide sequence ID" value="NZ_MRTP01000001.1"/>
</dbReference>
<evidence type="ECO:0000259" key="2">
    <source>
        <dbReference type="Pfam" id="PF00561"/>
    </source>
</evidence>
<dbReference type="SUPFAM" id="SSF53474">
    <property type="entry name" value="alpha/beta-Hydrolases"/>
    <property type="match status" value="1"/>
</dbReference>
<dbReference type="STRING" id="297318.BK138_04195"/>
<dbReference type="InterPro" id="IPR050266">
    <property type="entry name" value="AB_hydrolase_sf"/>
</dbReference>
<evidence type="ECO:0000313" key="3">
    <source>
        <dbReference type="EMBL" id="OMF57795.1"/>
    </source>
</evidence>
<dbReference type="InterPro" id="IPR000073">
    <property type="entry name" value="AB_hydrolase_1"/>
</dbReference>
<dbReference type="AlphaFoldDB" id="A0A1R1F120"/>
<dbReference type="InterPro" id="IPR029058">
    <property type="entry name" value="AB_hydrolase_fold"/>
</dbReference>
<feature type="domain" description="AB hydrolase-1" evidence="2">
    <location>
        <begin position="12"/>
        <end position="236"/>
    </location>
</feature>
<gene>
    <name evidence="3" type="ORF">BK138_04195</name>
</gene>
<keyword evidence="4" id="KW-1185">Reference proteome</keyword>
<dbReference type="GO" id="GO:0016787">
    <property type="term" value="F:hydrolase activity"/>
    <property type="evidence" value="ECO:0007669"/>
    <property type="project" value="UniProtKB-KW"/>
</dbReference>
<dbReference type="EMBL" id="MRTP01000001">
    <property type="protein sequence ID" value="OMF57795.1"/>
    <property type="molecule type" value="Genomic_DNA"/>
</dbReference>